<dbReference type="Proteomes" id="UP000294621">
    <property type="component" value="Unassembled WGS sequence"/>
</dbReference>
<proteinExistence type="predicted"/>
<evidence type="ECO:0000313" key="3">
    <source>
        <dbReference type="EMBL" id="TDL32386.1"/>
    </source>
</evidence>
<organism evidence="3 4">
    <name type="scientific">Arthrobacter nitrophenolicus</name>
    <dbReference type="NCBI Taxonomy" id="683150"/>
    <lineage>
        <taxon>Bacteria</taxon>
        <taxon>Bacillati</taxon>
        <taxon>Actinomycetota</taxon>
        <taxon>Actinomycetes</taxon>
        <taxon>Micrococcales</taxon>
        <taxon>Micrococcaceae</taxon>
        <taxon>Arthrobacter</taxon>
    </lineage>
</organism>
<evidence type="ECO:0000313" key="4">
    <source>
        <dbReference type="Proteomes" id="UP000294621"/>
    </source>
</evidence>
<dbReference type="Pfam" id="PF26035">
    <property type="entry name" value="DUF8010"/>
    <property type="match status" value="1"/>
</dbReference>
<feature type="domain" description="DUF8185" evidence="2">
    <location>
        <begin position="117"/>
        <end position="216"/>
    </location>
</feature>
<dbReference type="AlphaFoldDB" id="A0A4R5XNW3"/>
<protein>
    <submittedName>
        <fullName evidence="3">Uncharacterized protein</fullName>
    </submittedName>
</protein>
<gene>
    <name evidence="3" type="ORF">E2R57_19180</name>
</gene>
<evidence type="ECO:0000259" key="2">
    <source>
        <dbReference type="Pfam" id="PF26572"/>
    </source>
</evidence>
<dbReference type="Pfam" id="PF26572">
    <property type="entry name" value="DUF8185"/>
    <property type="match status" value="1"/>
</dbReference>
<sequence length="219" mass="22938">MSDLLTSSFRFADPRDLADLKTYATRAKAIDDGAIRLQAAGSVLAAYVCVLRPRLLGESTPTILGLRTMALAAPSETDVTVTLSAVLDRLARAGEDDVELPVPPTTVTESWTGVGAPRSGWELLGPRSDASLREAAEAGIAEVASIVPDKPGAMIVNNARAAVWGRELDDSGLPAGAAFAALALGFLADGDQKLYRAGRWFRLSSPRGHVLARTGSGLL</sequence>
<feature type="domain" description="DUF8010" evidence="1">
    <location>
        <begin position="7"/>
        <end position="109"/>
    </location>
</feature>
<name>A0A4R5XNW3_9MICC</name>
<dbReference type="OrthoDB" id="4801220at2"/>
<evidence type="ECO:0000259" key="1">
    <source>
        <dbReference type="Pfam" id="PF26035"/>
    </source>
</evidence>
<dbReference type="InterPro" id="IPR058498">
    <property type="entry name" value="DUF8185"/>
</dbReference>
<reference evidence="3 4" key="1">
    <citation type="submission" date="2019-03" db="EMBL/GenBank/DDBJ databases">
        <title>Genome Sequencing and Assembly of Various Microbes Isolated from Partially Reclaimed Soil and Acid Mine Drainage (AMD) Site.</title>
        <authorList>
            <person name="Steinbock B."/>
            <person name="Bechtold R."/>
            <person name="Sevigny J.L."/>
            <person name="Thomas D."/>
            <person name="Cuthill L.R."/>
            <person name="Aveiro Johannsen E.J."/>
            <person name="Thomas K."/>
            <person name="Ghosh A."/>
        </authorList>
    </citation>
    <scope>NUCLEOTIDE SEQUENCE [LARGE SCALE GENOMIC DNA]</scope>
    <source>
        <strain evidence="3 4">S-A1</strain>
    </source>
</reference>
<comment type="caution">
    <text evidence="3">The sequence shown here is derived from an EMBL/GenBank/DDBJ whole genome shotgun (WGS) entry which is preliminary data.</text>
</comment>
<accession>A0A4R5XNW3</accession>
<dbReference type="STRING" id="683150.G205_01284"/>
<dbReference type="InterPro" id="IPR058323">
    <property type="entry name" value="DUF8010"/>
</dbReference>
<dbReference type="EMBL" id="SMZQ01000013">
    <property type="protein sequence ID" value="TDL32386.1"/>
    <property type="molecule type" value="Genomic_DNA"/>
</dbReference>
<dbReference type="RefSeq" id="WP_133351790.1">
    <property type="nucleotide sequence ID" value="NZ_SMZQ01000013.1"/>
</dbReference>